<dbReference type="PROSITE" id="PS00063">
    <property type="entry name" value="ALDOKETO_REDUCTASE_3"/>
    <property type="match status" value="1"/>
</dbReference>
<dbReference type="Proteomes" id="UP001283341">
    <property type="component" value="Unassembled WGS sequence"/>
</dbReference>
<dbReference type="PANTHER" id="PTHR11732">
    <property type="entry name" value="ALDO/KETO REDUCTASE"/>
    <property type="match status" value="1"/>
</dbReference>
<dbReference type="PRINTS" id="PR00069">
    <property type="entry name" value="ALDKETRDTASE"/>
</dbReference>
<reference evidence="6" key="2">
    <citation type="submission" date="2023-06" db="EMBL/GenBank/DDBJ databases">
        <authorList>
            <consortium name="Lawrence Berkeley National Laboratory"/>
            <person name="Haridas S."/>
            <person name="Hensen N."/>
            <person name="Bonometti L."/>
            <person name="Westerberg I."/>
            <person name="Brannstrom I.O."/>
            <person name="Guillou S."/>
            <person name="Cros-Aarteil S."/>
            <person name="Calhoun S."/>
            <person name="Kuo A."/>
            <person name="Mondo S."/>
            <person name="Pangilinan J."/>
            <person name="Riley R."/>
            <person name="Labutti K."/>
            <person name="Andreopoulos B."/>
            <person name="Lipzen A."/>
            <person name="Chen C."/>
            <person name="Yanf M."/>
            <person name="Daum C."/>
            <person name="Ng V."/>
            <person name="Clum A."/>
            <person name="Steindorff A."/>
            <person name="Ohm R."/>
            <person name="Martin F."/>
            <person name="Silar P."/>
            <person name="Natvig D."/>
            <person name="Lalanne C."/>
            <person name="Gautier V."/>
            <person name="Ament-Velasquez S.L."/>
            <person name="Kruys A."/>
            <person name="Hutchinson M.I."/>
            <person name="Powell A.J."/>
            <person name="Barry K."/>
            <person name="Miller A.N."/>
            <person name="Grigoriev I.V."/>
            <person name="Debuchy R."/>
            <person name="Gladieux P."/>
            <person name="Thoren M.H."/>
            <person name="Johannesson H."/>
        </authorList>
    </citation>
    <scope>NUCLEOTIDE SEQUENCE</scope>
    <source>
        <strain evidence="6">CBS 118394</strain>
    </source>
</reference>
<name>A0AAE0M4E1_9PEZI</name>
<proteinExistence type="predicted"/>
<dbReference type="InterPro" id="IPR036812">
    <property type="entry name" value="NAD(P)_OxRdtase_dom_sf"/>
</dbReference>
<gene>
    <name evidence="6" type="ORF">B0H66DRAFT_250645</name>
</gene>
<evidence type="ECO:0000256" key="4">
    <source>
        <dbReference type="PIRSR" id="PIRSR000097-3"/>
    </source>
</evidence>
<protein>
    <submittedName>
        <fullName evidence="6">NADP-dependent oxidoreductase domain-containing protein</fullName>
    </submittedName>
</protein>
<accession>A0AAE0M4E1</accession>
<comment type="caution">
    <text evidence="6">The sequence shown here is derived from an EMBL/GenBank/DDBJ whole genome shotgun (WGS) entry which is preliminary data.</text>
</comment>
<keyword evidence="7" id="KW-1185">Reference proteome</keyword>
<evidence type="ECO:0000256" key="1">
    <source>
        <dbReference type="ARBA" id="ARBA00023002"/>
    </source>
</evidence>
<dbReference type="Gene3D" id="3.20.20.100">
    <property type="entry name" value="NADP-dependent oxidoreductase domain"/>
    <property type="match status" value="1"/>
</dbReference>
<dbReference type="PIRSF" id="PIRSF000097">
    <property type="entry name" value="AKR"/>
    <property type="match status" value="1"/>
</dbReference>
<evidence type="ECO:0000313" key="6">
    <source>
        <dbReference type="EMBL" id="KAK3318827.1"/>
    </source>
</evidence>
<feature type="site" description="Lowers pKa of active site Tyr" evidence="4">
    <location>
        <position position="88"/>
    </location>
</feature>
<dbReference type="InterPro" id="IPR023210">
    <property type="entry name" value="NADP_OxRdtase_dom"/>
</dbReference>
<dbReference type="InterPro" id="IPR020471">
    <property type="entry name" value="AKR"/>
</dbReference>
<dbReference type="AlphaFoldDB" id="A0AAE0M4E1"/>
<dbReference type="PROSITE" id="PS00062">
    <property type="entry name" value="ALDOKETO_REDUCTASE_2"/>
    <property type="match status" value="1"/>
</dbReference>
<feature type="active site" description="Proton donor" evidence="2">
    <location>
        <position position="63"/>
    </location>
</feature>
<organism evidence="6 7">
    <name type="scientific">Apodospora peruviana</name>
    <dbReference type="NCBI Taxonomy" id="516989"/>
    <lineage>
        <taxon>Eukaryota</taxon>
        <taxon>Fungi</taxon>
        <taxon>Dikarya</taxon>
        <taxon>Ascomycota</taxon>
        <taxon>Pezizomycotina</taxon>
        <taxon>Sordariomycetes</taxon>
        <taxon>Sordariomycetidae</taxon>
        <taxon>Sordariales</taxon>
        <taxon>Lasiosphaeriaceae</taxon>
        <taxon>Apodospora</taxon>
    </lineage>
</organism>
<evidence type="ECO:0000313" key="7">
    <source>
        <dbReference type="Proteomes" id="UP001283341"/>
    </source>
</evidence>
<keyword evidence="1" id="KW-0560">Oxidoreductase</keyword>
<dbReference type="EMBL" id="JAUEDM010000004">
    <property type="protein sequence ID" value="KAK3318827.1"/>
    <property type="molecule type" value="Genomic_DNA"/>
</dbReference>
<evidence type="ECO:0000256" key="3">
    <source>
        <dbReference type="PIRSR" id="PIRSR000097-2"/>
    </source>
</evidence>
<reference evidence="6" key="1">
    <citation type="journal article" date="2023" name="Mol. Phylogenet. Evol.">
        <title>Genome-scale phylogeny and comparative genomics of the fungal order Sordariales.</title>
        <authorList>
            <person name="Hensen N."/>
            <person name="Bonometti L."/>
            <person name="Westerberg I."/>
            <person name="Brannstrom I.O."/>
            <person name="Guillou S."/>
            <person name="Cros-Aarteil S."/>
            <person name="Calhoun S."/>
            <person name="Haridas S."/>
            <person name="Kuo A."/>
            <person name="Mondo S."/>
            <person name="Pangilinan J."/>
            <person name="Riley R."/>
            <person name="LaButti K."/>
            <person name="Andreopoulos B."/>
            <person name="Lipzen A."/>
            <person name="Chen C."/>
            <person name="Yan M."/>
            <person name="Daum C."/>
            <person name="Ng V."/>
            <person name="Clum A."/>
            <person name="Steindorff A."/>
            <person name="Ohm R.A."/>
            <person name="Martin F."/>
            <person name="Silar P."/>
            <person name="Natvig D.O."/>
            <person name="Lalanne C."/>
            <person name="Gautier V."/>
            <person name="Ament-Velasquez S.L."/>
            <person name="Kruys A."/>
            <person name="Hutchinson M.I."/>
            <person name="Powell A.J."/>
            <person name="Barry K."/>
            <person name="Miller A.N."/>
            <person name="Grigoriev I.V."/>
            <person name="Debuchy R."/>
            <person name="Gladieux P."/>
            <person name="Hiltunen Thoren M."/>
            <person name="Johannesson H."/>
        </authorList>
    </citation>
    <scope>NUCLEOTIDE SEQUENCE</scope>
    <source>
        <strain evidence="6">CBS 118394</strain>
    </source>
</reference>
<sequence length="307" mass="34482">MAPLQNTISSTTQHRKTYRLNTGTSIPAVGLGTWRTRQPGDVEKAVETALRAGYRHVDTAMAYGNEKQVGDGIRASGVPRTDVWVTTKLDNTWHRRVAEGIDISLTNLGFDYVDLYLMHWPCSTDPEDGSKHLEGWDFVDTWREMQKLVGTGKVRNIGVSNFGVRNLERLLKDPSCRIVPAVNQIELHPCNPSPKLVAFNSSKGIHSSAYSPLGGQTDSPLYINETILSLAEAKHRTTQQIILMWGIQKGWSVLPKSVTKSRIDGNFDLDGWSLADDEVARIDAILDRFKIWQDDWLPEKMFFGDDE</sequence>
<dbReference type="SUPFAM" id="SSF51430">
    <property type="entry name" value="NAD(P)-linked oxidoreductase"/>
    <property type="match status" value="1"/>
</dbReference>
<dbReference type="PROSITE" id="PS00798">
    <property type="entry name" value="ALDOKETO_REDUCTASE_1"/>
    <property type="match status" value="1"/>
</dbReference>
<dbReference type="FunFam" id="3.20.20.100:FF:000002">
    <property type="entry name" value="2,5-diketo-D-gluconic acid reductase A"/>
    <property type="match status" value="1"/>
</dbReference>
<feature type="domain" description="NADP-dependent oxidoreductase" evidence="5">
    <location>
        <begin position="29"/>
        <end position="286"/>
    </location>
</feature>
<dbReference type="GO" id="GO:0016616">
    <property type="term" value="F:oxidoreductase activity, acting on the CH-OH group of donors, NAD or NADP as acceptor"/>
    <property type="evidence" value="ECO:0007669"/>
    <property type="project" value="UniProtKB-ARBA"/>
</dbReference>
<evidence type="ECO:0000259" key="5">
    <source>
        <dbReference type="Pfam" id="PF00248"/>
    </source>
</evidence>
<dbReference type="Pfam" id="PF00248">
    <property type="entry name" value="Aldo_ket_red"/>
    <property type="match status" value="1"/>
</dbReference>
<feature type="binding site" evidence="3">
    <location>
        <position position="119"/>
    </location>
    <ligand>
        <name>substrate</name>
    </ligand>
</feature>
<evidence type="ECO:0000256" key="2">
    <source>
        <dbReference type="PIRSR" id="PIRSR000097-1"/>
    </source>
</evidence>
<dbReference type="InterPro" id="IPR018170">
    <property type="entry name" value="Aldo/ket_reductase_CS"/>
</dbReference>